<proteinExistence type="predicted"/>
<evidence type="ECO:0000313" key="6">
    <source>
        <dbReference type="Proteomes" id="UP001494902"/>
    </source>
</evidence>
<evidence type="ECO:0000313" key="5">
    <source>
        <dbReference type="EMBL" id="MEQ3550004.1"/>
    </source>
</evidence>
<evidence type="ECO:0000256" key="2">
    <source>
        <dbReference type="ARBA" id="ARBA00022679"/>
    </source>
</evidence>
<accession>A0ABV1K698</accession>
<feature type="domain" description="Methyltransferase" evidence="4">
    <location>
        <begin position="57"/>
        <end position="145"/>
    </location>
</feature>
<dbReference type="Gene3D" id="3.40.50.150">
    <property type="entry name" value="Vaccinia Virus protein VP39"/>
    <property type="match status" value="1"/>
</dbReference>
<reference evidence="5 6" key="1">
    <citation type="submission" date="2024-03" db="EMBL/GenBank/DDBJ databases">
        <title>Draft genome sequence of Pseudonocardia nematodicida JCM 31783.</title>
        <authorList>
            <person name="Butdee W."/>
            <person name="Duangmal K."/>
        </authorList>
    </citation>
    <scope>NUCLEOTIDE SEQUENCE [LARGE SCALE GENOMIC DNA]</scope>
    <source>
        <strain evidence="5 6">JCM 31783</strain>
    </source>
</reference>
<dbReference type="GO" id="GO:0032259">
    <property type="term" value="P:methylation"/>
    <property type="evidence" value="ECO:0007669"/>
    <property type="project" value="UniProtKB-KW"/>
</dbReference>
<evidence type="ECO:0000256" key="3">
    <source>
        <dbReference type="ARBA" id="ARBA00022691"/>
    </source>
</evidence>
<dbReference type="PANTHER" id="PTHR43464">
    <property type="entry name" value="METHYLTRANSFERASE"/>
    <property type="match status" value="1"/>
</dbReference>
<dbReference type="InterPro" id="IPR029063">
    <property type="entry name" value="SAM-dependent_MTases_sf"/>
</dbReference>
<evidence type="ECO:0000259" key="4">
    <source>
        <dbReference type="Pfam" id="PF13649"/>
    </source>
</evidence>
<dbReference type="Pfam" id="PF13649">
    <property type="entry name" value="Methyltransf_25"/>
    <property type="match status" value="1"/>
</dbReference>
<dbReference type="RefSeq" id="WP_349297092.1">
    <property type="nucleotide sequence ID" value="NZ_JBEDNQ010000002.1"/>
</dbReference>
<dbReference type="EMBL" id="JBEDNQ010000002">
    <property type="protein sequence ID" value="MEQ3550004.1"/>
    <property type="molecule type" value="Genomic_DNA"/>
</dbReference>
<comment type="caution">
    <text evidence="5">The sequence shown here is derived from an EMBL/GenBank/DDBJ whole genome shotgun (WGS) entry which is preliminary data.</text>
</comment>
<evidence type="ECO:0000256" key="1">
    <source>
        <dbReference type="ARBA" id="ARBA00022603"/>
    </source>
</evidence>
<dbReference type="Proteomes" id="UP001494902">
    <property type="component" value="Unassembled WGS sequence"/>
</dbReference>
<sequence length="199" mass="21511">MPDDHLPDDWAAWRGRTDLDDYDARWAAMAEAGHNPHGEADLVSALLSELDGAGRAVLDGGCGTGRVGIELARRGVEVVGADPDPDMLAAARAKAPGLRWELAGLEELDLPDRFDVVVLAGNVIPYATDRAGVITGCARHLRPGGLLVSGFALRPGWPALDDYDTWCDVAGLVPLRRWATWHRDPYTGGDYAVVLHRRE</sequence>
<keyword evidence="1 5" id="KW-0489">Methyltransferase</keyword>
<dbReference type="PANTHER" id="PTHR43464:SF19">
    <property type="entry name" value="UBIQUINONE BIOSYNTHESIS O-METHYLTRANSFERASE, MITOCHONDRIAL"/>
    <property type="match status" value="1"/>
</dbReference>
<keyword evidence="2 5" id="KW-0808">Transferase</keyword>
<keyword evidence="6" id="KW-1185">Reference proteome</keyword>
<protein>
    <submittedName>
        <fullName evidence="5">Class I SAM-dependent methyltransferase</fullName>
        <ecNumber evidence="5">2.1.-.-</ecNumber>
    </submittedName>
</protein>
<keyword evidence="3" id="KW-0949">S-adenosyl-L-methionine</keyword>
<dbReference type="GO" id="GO:0008168">
    <property type="term" value="F:methyltransferase activity"/>
    <property type="evidence" value="ECO:0007669"/>
    <property type="project" value="UniProtKB-KW"/>
</dbReference>
<dbReference type="InterPro" id="IPR041698">
    <property type="entry name" value="Methyltransf_25"/>
</dbReference>
<dbReference type="SUPFAM" id="SSF53335">
    <property type="entry name" value="S-adenosyl-L-methionine-dependent methyltransferases"/>
    <property type="match status" value="1"/>
</dbReference>
<name>A0ABV1K698_9PSEU</name>
<organism evidence="5 6">
    <name type="scientific">Pseudonocardia nematodicida</name>
    <dbReference type="NCBI Taxonomy" id="1206997"/>
    <lineage>
        <taxon>Bacteria</taxon>
        <taxon>Bacillati</taxon>
        <taxon>Actinomycetota</taxon>
        <taxon>Actinomycetes</taxon>
        <taxon>Pseudonocardiales</taxon>
        <taxon>Pseudonocardiaceae</taxon>
        <taxon>Pseudonocardia</taxon>
    </lineage>
</organism>
<dbReference type="CDD" id="cd02440">
    <property type="entry name" value="AdoMet_MTases"/>
    <property type="match status" value="1"/>
</dbReference>
<gene>
    <name evidence="5" type="ORF">WIS52_05935</name>
</gene>
<dbReference type="EC" id="2.1.-.-" evidence="5"/>